<keyword evidence="3" id="KW-1185">Reference proteome</keyword>
<evidence type="ECO:0000256" key="1">
    <source>
        <dbReference type="SAM" id="Phobius"/>
    </source>
</evidence>
<evidence type="ECO:0000313" key="2">
    <source>
        <dbReference type="EMBL" id="KAF8873421.1"/>
    </source>
</evidence>
<organism evidence="2 3">
    <name type="scientific">Gymnopilus junonius</name>
    <name type="common">Spectacular rustgill mushroom</name>
    <name type="synonym">Gymnopilus spectabilis subsp. junonius</name>
    <dbReference type="NCBI Taxonomy" id="109634"/>
    <lineage>
        <taxon>Eukaryota</taxon>
        <taxon>Fungi</taxon>
        <taxon>Dikarya</taxon>
        <taxon>Basidiomycota</taxon>
        <taxon>Agaricomycotina</taxon>
        <taxon>Agaricomycetes</taxon>
        <taxon>Agaricomycetidae</taxon>
        <taxon>Agaricales</taxon>
        <taxon>Agaricineae</taxon>
        <taxon>Hymenogastraceae</taxon>
        <taxon>Gymnopilus</taxon>
    </lineage>
</organism>
<accession>A0A9P5NAN6</accession>
<keyword evidence="1" id="KW-0472">Membrane</keyword>
<dbReference type="AlphaFoldDB" id="A0A9P5NAN6"/>
<comment type="caution">
    <text evidence="2">The sequence shown here is derived from an EMBL/GenBank/DDBJ whole genome shotgun (WGS) entry which is preliminary data.</text>
</comment>
<sequence>MHIPIRIFAIPCICLIGFSVVLSAFWALTQCSQLSQPASSATIWLPITGIIGAITAAIAWLRQLTPKMKKILSAILALDLQDVTECELKEVLEARYHHLIANDYV</sequence>
<feature type="transmembrane region" description="Helical" evidence="1">
    <location>
        <begin position="41"/>
        <end position="61"/>
    </location>
</feature>
<keyword evidence="1" id="KW-1133">Transmembrane helix</keyword>
<dbReference type="EMBL" id="JADNYJ010000237">
    <property type="protein sequence ID" value="KAF8873421.1"/>
    <property type="molecule type" value="Genomic_DNA"/>
</dbReference>
<protein>
    <submittedName>
        <fullName evidence="2">Uncharacterized protein</fullName>
    </submittedName>
</protein>
<evidence type="ECO:0000313" key="3">
    <source>
        <dbReference type="Proteomes" id="UP000724874"/>
    </source>
</evidence>
<feature type="transmembrane region" description="Helical" evidence="1">
    <location>
        <begin position="7"/>
        <end position="29"/>
    </location>
</feature>
<name>A0A9P5NAN6_GYMJU</name>
<proteinExistence type="predicted"/>
<keyword evidence="1" id="KW-0812">Transmembrane</keyword>
<reference evidence="2" key="1">
    <citation type="submission" date="2020-11" db="EMBL/GenBank/DDBJ databases">
        <authorList>
            <consortium name="DOE Joint Genome Institute"/>
            <person name="Ahrendt S."/>
            <person name="Riley R."/>
            <person name="Andreopoulos W."/>
            <person name="LaButti K."/>
            <person name="Pangilinan J."/>
            <person name="Ruiz-duenas F.J."/>
            <person name="Barrasa J.M."/>
            <person name="Sanchez-Garcia M."/>
            <person name="Camarero S."/>
            <person name="Miyauchi S."/>
            <person name="Serrano A."/>
            <person name="Linde D."/>
            <person name="Babiker R."/>
            <person name="Drula E."/>
            <person name="Ayuso-Fernandez I."/>
            <person name="Pacheco R."/>
            <person name="Padilla G."/>
            <person name="Ferreira P."/>
            <person name="Barriuso J."/>
            <person name="Kellner H."/>
            <person name="Castanera R."/>
            <person name="Alfaro M."/>
            <person name="Ramirez L."/>
            <person name="Pisabarro A.G."/>
            <person name="Kuo A."/>
            <person name="Tritt A."/>
            <person name="Lipzen A."/>
            <person name="He G."/>
            <person name="Yan M."/>
            <person name="Ng V."/>
            <person name="Cullen D."/>
            <person name="Martin F."/>
            <person name="Rosso M.-N."/>
            <person name="Henrissat B."/>
            <person name="Hibbett D."/>
            <person name="Martinez A.T."/>
            <person name="Grigoriev I.V."/>
        </authorList>
    </citation>
    <scope>NUCLEOTIDE SEQUENCE</scope>
    <source>
        <strain evidence="2">AH 44721</strain>
    </source>
</reference>
<dbReference type="Proteomes" id="UP000724874">
    <property type="component" value="Unassembled WGS sequence"/>
</dbReference>
<gene>
    <name evidence="2" type="ORF">CPB84DRAFT_1854029</name>
</gene>